<dbReference type="NCBIfam" id="TIGR04514">
    <property type="entry name" value="GWxTD_dom"/>
    <property type="match status" value="1"/>
</dbReference>
<gene>
    <name evidence="1" type="ORF">IPP15_02345</name>
</gene>
<sequence>MLTRLILIAFVICPLLLHGTPDVSLQVQRFRSGTSSYIEVSLYIVGSSIKCAPDDQYGVEYMIIIKDANENIVKGDRFRLSNSGCPAKDLIDVKRFALEEGMYTLVVEMNDILDSLNSITIRQKTEIPVYASTSRLSDIELLSTIRPEVDDNSPLHKSGLYLEPLPFSYYYPSLHSLNLYIETYDADKLEGQPFIRYTIKPSTGDFPPPIVAYRKVKKESVAANVFQLDITKLISGPYSLEALLFDGNKQEIANQNTTFSRYNPEGDSIYIASGAMDLNTSFVTHIPDDSIDYYLKALAPVVNSADVDLMNTLLDKGNTKAKQFFIHRYWAEQAGKYAPQAFEAYMKVARVVDENYRSGFGYGFETDRGHIFLKYGKPDDVLPVEDEPSAPPYEIWFYNSFPATHQNNVRFLFYNPSLARNGFTLLHSTAIGEVKNEKWEIELYRDATLETPGVNANKMGDNVYRNARKYFENY</sequence>
<dbReference type="AlphaFoldDB" id="A0A9D7ST35"/>
<comment type="caution">
    <text evidence="1">The sequence shown here is derived from an EMBL/GenBank/DDBJ whole genome shotgun (WGS) entry which is preliminary data.</text>
</comment>
<reference evidence="1 2" key="1">
    <citation type="submission" date="2020-10" db="EMBL/GenBank/DDBJ databases">
        <title>Connecting structure to function with the recovery of over 1000 high-quality activated sludge metagenome-assembled genomes encoding full-length rRNA genes using long-read sequencing.</title>
        <authorList>
            <person name="Singleton C.M."/>
            <person name="Petriglieri F."/>
            <person name="Kristensen J.M."/>
            <person name="Kirkegaard R.H."/>
            <person name="Michaelsen T.Y."/>
            <person name="Andersen M.H."/>
            <person name="Karst S.M."/>
            <person name="Dueholm M.S."/>
            <person name="Nielsen P.H."/>
            <person name="Albertsen M."/>
        </authorList>
    </citation>
    <scope>NUCLEOTIDE SEQUENCE [LARGE SCALE GENOMIC DNA]</scope>
    <source>
        <strain evidence="1">Ribe_18-Q3-R11-54_MAXAC.273</strain>
    </source>
</reference>
<evidence type="ECO:0000313" key="1">
    <source>
        <dbReference type="EMBL" id="MBK9981260.1"/>
    </source>
</evidence>
<dbReference type="Proteomes" id="UP000808337">
    <property type="component" value="Unassembled WGS sequence"/>
</dbReference>
<evidence type="ECO:0000313" key="2">
    <source>
        <dbReference type="Proteomes" id="UP000808337"/>
    </source>
</evidence>
<dbReference type="InterPro" id="IPR030959">
    <property type="entry name" value="GWxTD_dom"/>
</dbReference>
<proteinExistence type="predicted"/>
<dbReference type="EMBL" id="JADKGY010000001">
    <property type="protein sequence ID" value="MBK9981260.1"/>
    <property type="molecule type" value="Genomic_DNA"/>
</dbReference>
<organism evidence="1 2">
    <name type="scientific">Candidatus Opimibacter skivensis</name>
    <dbReference type="NCBI Taxonomy" id="2982028"/>
    <lineage>
        <taxon>Bacteria</taxon>
        <taxon>Pseudomonadati</taxon>
        <taxon>Bacteroidota</taxon>
        <taxon>Saprospiria</taxon>
        <taxon>Saprospirales</taxon>
        <taxon>Saprospiraceae</taxon>
        <taxon>Candidatus Opimibacter</taxon>
    </lineage>
</organism>
<name>A0A9D7ST35_9BACT</name>
<protein>
    <submittedName>
        <fullName evidence="1">GWxTD domain-containing protein</fullName>
    </submittedName>
</protein>
<accession>A0A9D7ST35</accession>